<accession>A0A2K8U867</accession>
<reference evidence="1 2" key="1">
    <citation type="submission" date="2017-03" db="EMBL/GenBank/DDBJ databases">
        <title>Complete genome sequence of Candidatus 'Thiodictyon syntrophicum' sp. nov. strain Cad16T, a photolithoautotroph purple sulfur bacterium isolated from an alpine meromictic lake.</title>
        <authorList>
            <person name="Luedin S.M."/>
            <person name="Pothier J.F."/>
            <person name="Danza F."/>
            <person name="Storelli N."/>
            <person name="Wittwer M."/>
            <person name="Tonolla M."/>
        </authorList>
    </citation>
    <scope>NUCLEOTIDE SEQUENCE [LARGE SCALE GENOMIC DNA]</scope>
    <source>
        <strain evidence="1 2">Cad16T</strain>
    </source>
</reference>
<evidence type="ECO:0000313" key="2">
    <source>
        <dbReference type="Proteomes" id="UP000232638"/>
    </source>
</evidence>
<proteinExistence type="predicted"/>
<protein>
    <submittedName>
        <fullName evidence="1">Uncharacterized protein</fullName>
    </submittedName>
</protein>
<organism evidence="1 2">
    <name type="scientific">Candidatus Thiodictyon syntrophicum</name>
    <dbReference type="NCBI Taxonomy" id="1166950"/>
    <lineage>
        <taxon>Bacteria</taxon>
        <taxon>Pseudomonadati</taxon>
        <taxon>Pseudomonadota</taxon>
        <taxon>Gammaproteobacteria</taxon>
        <taxon>Chromatiales</taxon>
        <taxon>Chromatiaceae</taxon>
        <taxon>Thiodictyon</taxon>
    </lineage>
</organism>
<evidence type="ECO:0000313" key="1">
    <source>
        <dbReference type="EMBL" id="AUB81251.1"/>
    </source>
</evidence>
<keyword evidence="2" id="KW-1185">Reference proteome</keyword>
<dbReference type="KEGG" id="tsy:THSYN_09990"/>
<dbReference type="AlphaFoldDB" id="A0A2K8U867"/>
<sequence>MYASALLHSWLGQWLSGIHSKRLVSLLDMVAAGVAGTGLSITSVAPGVRIEVAPRGGFV</sequence>
<name>A0A2K8U867_9GAMM</name>
<gene>
    <name evidence="1" type="ORF">THSYN_09990</name>
</gene>
<dbReference type="EMBL" id="CP020370">
    <property type="protein sequence ID" value="AUB81251.1"/>
    <property type="molecule type" value="Genomic_DNA"/>
</dbReference>
<dbReference type="Proteomes" id="UP000232638">
    <property type="component" value="Chromosome"/>
</dbReference>